<evidence type="ECO:0000313" key="2">
    <source>
        <dbReference type="EMBL" id="KAK7053861.1"/>
    </source>
</evidence>
<sequence length="172" mass="19420">MWNAHIRRQAPKGSAAKKKKGTAFTALPATSPSSGTEASPMVSDNTLPTVQGAPVAPVVSATSNFFSLPPYFPNHQLLRKLPESEHQKPIRRSELFSVHIGEETVRAPLEDRKKASYRFSQRIKQIIEKHVHARKPFYHYSSPRLLRDCAEDMETITNTFNTLFHDLKAARQ</sequence>
<evidence type="ECO:0000256" key="1">
    <source>
        <dbReference type="SAM" id="MobiDB-lite"/>
    </source>
</evidence>
<name>A0AAW0DS03_9AGAR</name>
<accession>A0AAW0DS03</accession>
<evidence type="ECO:0000313" key="3">
    <source>
        <dbReference type="Proteomes" id="UP001362999"/>
    </source>
</evidence>
<comment type="caution">
    <text evidence="2">The sequence shown here is derived from an EMBL/GenBank/DDBJ whole genome shotgun (WGS) entry which is preliminary data.</text>
</comment>
<feature type="region of interest" description="Disordered" evidence="1">
    <location>
        <begin position="1"/>
        <end position="44"/>
    </location>
</feature>
<feature type="compositionally biased region" description="Polar residues" evidence="1">
    <location>
        <begin position="28"/>
        <end position="44"/>
    </location>
</feature>
<keyword evidence="3" id="KW-1185">Reference proteome</keyword>
<protein>
    <submittedName>
        <fullName evidence="2">Uncharacterized protein</fullName>
    </submittedName>
</protein>
<dbReference type="Proteomes" id="UP001362999">
    <property type="component" value="Unassembled WGS sequence"/>
</dbReference>
<dbReference type="AlphaFoldDB" id="A0AAW0DS03"/>
<feature type="compositionally biased region" description="Basic residues" evidence="1">
    <location>
        <begin position="1"/>
        <end position="21"/>
    </location>
</feature>
<organism evidence="2 3">
    <name type="scientific">Favolaschia claudopus</name>
    <dbReference type="NCBI Taxonomy" id="2862362"/>
    <lineage>
        <taxon>Eukaryota</taxon>
        <taxon>Fungi</taxon>
        <taxon>Dikarya</taxon>
        <taxon>Basidiomycota</taxon>
        <taxon>Agaricomycotina</taxon>
        <taxon>Agaricomycetes</taxon>
        <taxon>Agaricomycetidae</taxon>
        <taxon>Agaricales</taxon>
        <taxon>Marasmiineae</taxon>
        <taxon>Mycenaceae</taxon>
        <taxon>Favolaschia</taxon>
    </lineage>
</organism>
<proteinExistence type="predicted"/>
<reference evidence="2 3" key="1">
    <citation type="journal article" date="2024" name="J Genomics">
        <title>Draft genome sequencing and assembly of Favolaschia claudopus CIRM-BRFM 2984 isolated from oak limbs.</title>
        <authorList>
            <person name="Navarro D."/>
            <person name="Drula E."/>
            <person name="Chaduli D."/>
            <person name="Cazenave R."/>
            <person name="Ahrendt S."/>
            <person name="Wang J."/>
            <person name="Lipzen A."/>
            <person name="Daum C."/>
            <person name="Barry K."/>
            <person name="Grigoriev I.V."/>
            <person name="Favel A."/>
            <person name="Rosso M.N."/>
            <person name="Martin F."/>
        </authorList>
    </citation>
    <scope>NUCLEOTIDE SEQUENCE [LARGE SCALE GENOMIC DNA]</scope>
    <source>
        <strain evidence="2 3">CIRM-BRFM 2984</strain>
    </source>
</reference>
<dbReference type="EMBL" id="JAWWNJ010000006">
    <property type="protein sequence ID" value="KAK7053861.1"/>
    <property type="molecule type" value="Genomic_DNA"/>
</dbReference>
<gene>
    <name evidence="2" type="ORF">R3P38DRAFT_2761573</name>
</gene>